<accession>A0A024TGZ2</accession>
<feature type="region of interest" description="Disordered" evidence="1">
    <location>
        <begin position="64"/>
        <end position="116"/>
    </location>
</feature>
<evidence type="ECO:0000256" key="1">
    <source>
        <dbReference type="SAM" id="MobiDB-lite"/>
    </source>
</evidence>
<protein>
    <submittedName>
        <fullName evidence="2">Uncharacterized protein</fullName>
    </submittedName>
</protein>
<proteinExistence type="predicted"/>
<reference evidence="2" key="1">
    <citation type="submission" date="2013-12" db="EMBL/GenBank/DDBJ databases">
        <title>The Genome Sequence of Aphanomyces invadans NJM9701.</title>
        <authorList>
            <consortium name="The Broad Institute Genomics Platform"/>
            <person name="Russ C."/>
            <person name="Tyler B."/>
            <person name="van West P."/>
            <person name="Dieguez-Uribeondo J."/>
            <person name="Young S.K."/>
            <person name="Zeng Q."/>
            <person name="Gargeya S."/>
            <person name="Fitzgerald M."/>
            <person name="Abouelleil A."/>
            <person name="Alvarado L."/>
            <person name="Chapman S.B."/>
            <person name="Gainer-Dewar J."/>
            <person name="Goldberg J."/>
            <person name="Griggs A."/>
            <person name="Gujja S."/>
            <person name="Hansen M."/>
            <person name="Howarth C."/>
            <person name="Imamovic A."/>
            <person name="Ireland A."/>
            <person name="Larimer J."/>
            <person name="McCowan C."/>
            <person name="Murphy C."/>
            <person name="Pearson M."/>
            <person name="Poon T.W."/>
            <person name="Priest M."/>
            <person name="Roberts A."/>
            <person name="Saif S."/>
            <person name="Shea T."/>
            <person name="Sykes S."/>
            <person name="Wortman J."/>
            <person name="Nusbaum C."/>
            <person name="Birren B."/>
        </authorList>
    </citation>
    <scope>NUCLEOTIDE SEQUENCE [LARGE SCALE GENOMIC DNA]</scope>
    <source>
        <strain evidence="2">NJM9701</strain>
    </source>
</reference>
<dbReference type="VEuPathDB" id="FungiDB:H310_12707"/>
<dbReference type="EMBL" id="KI913993">
    <property type="protein sequence ID" value="ETV93279.1"/>
    <property type="molecule type" value="Genomic_DNA"/>
</dbReference>
<sequence length="116" mass="12214">MGRGIVPSDTPLLQVVRPAHEGILGQRVDLLGVFDGDALFMVGLPCAVVVIRAEALDVARRVDSDGGIDAHDAEPGGGRSGAASLLRRCQRNGRDDRRCDRTSASHAKLKSEPASS</sequence>
<feature type="compositionally biased region" description="Basic and acidic residues" evidence="1">
    <location>
        <begin position="92"/>
        <end position="103"/>
    </location>
</feature>
<dbReference type="GeneID" id="20089757"/>
<organism evidence="2">
    <name type="scientific">Aphanomyces invadans</name>
    <dbReference type="NCBI Taxonomy" id="157072"/>
    <lineage>
        <taxon>Eukaryota</taxon>
        <taxon>Sar</taxon>
        <taxon>Stramenopiles</taxon>
        <taxon>Oomycota</taxon>
        <taxon>Saprolegniomycetes</taxon>
        <taxon>Saprolegniales</taxon>
        <taxon>Verrucalvaceae</taxon>
        <taxon>Aphanomyces</taxon>
    </lineage>
</organism>
<evidence type="ECO:0000313" key="2">
    <source>
        <dbReference type="EMBL" id="ETV93279.1"/>
    </source>
</evidence>
<name>A0A024TGZ2_9STRA</name>
<dbReference type="AlphaFoldDB" id="A0A024TGZ2"/>
<gene>
    <name evidence="2" type="ORF">H310_12707</name>
</gene>
<dbReference type="RefSeq" id="XP_008878114.1">
    <property type="nucleotide sequence ID" value="XM_008879892.1"/>
</dbReference>
<feature type="compositionally biased region" description="Basic and acidic residues" evidence="1">
    <location>
        <begin position="64"/>
        <end position="74"/>
    </location>
</feature>